<evidence type="ECO:0000313" key="4">
    <source>
        <dbReference type="RefSeq" id="XP_052132144.1"/>
    </source>
</evidence>
<dbReference type="GO" id="GO:0005886">
    <property type="term" value="C:plasma membrane"/>
    <property type="evidence" value="ECO:0007669"/>
    <property type="project" value="TreeGrafter"/>
</dbReference>
<dbReference type="InterPro" id="IPR005552">
    <property type="entry name" value="Scramblase"/>
</dbReference>
<accession>A0A9C6XAH5</accession>
<organism evidence="3 4">
    <name type="scientific">Frankliniella occidentalis</name>
    <name type="common">Western flower thrips</name>
    <name type="synonym">Euthrips occidentalis</name>
    <dbReference type="NCBI Taxonomy" id="133901"/>
    <lineage>
        <taxon>Eukaryota</taxon>
        <taxon>Metazoa</taxon>
        <taxon>Ecdysozoa</taxon>
        <taxon>Arthropoda</taxon>
        <taxon>Hexapoda</taxon>
        <taxon>Insecta</taxon>
        <taxon>Pterygota</taxon>
        <taxon>Neoptera</taxon>
        <taxon>Paraneoptera</taxon>
        <taxon>Thysanoptera</taxon>
        <taxon>Terebrantia</taxon>
        <taxon>Thripoidea</taxon>
        <taxon>Thripidae</taxon>
        <taxon>Frankliniella</taxon>
    </lineage>
</organism>
<keyword evidence="2" id="KW-0564">Palmitate</keyword>
<evidence type="ECO:0000256" key="1">
    <source>
        <dbReference type="ARBA" id="ARBA00005350"/>
    </source>
</evidence>
<keyword evidence="2" id="KW-0449">Lipoprotein</keyword>
<dbReference type="GO" id="GO:0017128">
    <property type="term" value="F:phospholipid scramblase activity"/>
    <property type="evidence" value="ECO:0007669"/>
    <property type="project" value="InterPro"/>
</dbReference>
<dbReference type="AlphaFoldDB" id="A0A9C6XAH5"/>
<dbReference type="PROSITE" id="PS51257">
    <property type="entry name" value="PROKAR_LIPOPROTEIN"/>
    <property type="match status" value="1"/>
</dbReference>
<dbReference type="GeneID" id="127751909"/>
<keyword evidence="2" id="KW-0106">Calcium</keyword>
<dbReference type="RefSeq" id="XP_052132144.1">
    <property type="nucleotide sequence ID" value="XM_052276184.1"/>
</dbReference>
<proteinExistence type="inferred from homology"/>
<evidence type="ECO:0000313" key="3">
    <source>
        <dbReference type="Proteomes" id="UP000504606"/>
    </source>
</evidence>
<evidence type="ECO:0000256" key="2">
    <source>
        <dbReference type="RuleBase" id="RU363116"/>
    </source>
</evidence>
<name>A0A9C6XAH5_FRAOC</name>
<comment type="cofactor">
    <cofactor evidence="2">
        <name>Ca(2+)</name>
        <dbReference type="ChEBI" id="CHEBI:29108"/>
    </cofactor>
</comment>
<dbReference type="PANTHER" id="PTHR23248:SF4">
    <property type="entry name" value="PHOSPHOLIPID SCRAMBLASE"/>
    <property type="match status" value="1"/>
</dbReference>
<dbReference type="KEGG" id="foc:127751909"/>
<keyword evidence="3" id="KW-1185">Reference proteome</keyword>
<protein>
    <recommendedName>
        <fullName evidence="2">Phospholipid scramblase</fullName>
    </recommendedName>
</protein>
<gene>
    <name evidence="4" type="primary">LOC127751909</name>
</gene>
<reference evidence="4" key="1">
    <citation type="submission" date="2025-08" db="UniProtKB">
        <authorList>
            <consortium name="RefSeq"/>
        </authorList>
    </citation>
    <scope>IDENTIFICATION</scope>
    <source>
        <tissue evidence="4">Whole organism</tissue>
    </source>
</reference>
<comment type="function">
    <text evidence="2">May mediate accelerated ATP-independent bidirectional transbilayer migration of phospholipids upon binding calcium ions that results in a loss of phospholipid asymmetry in the plasma membrane.</text>
</comment>
<dbReference type="PANTHER" id="PTHR23248">
    <property type="entry name" value="PHOSPHOLIPID SCRAMBLASE-RELATED"/>
    <property type="match status" value="1"/>
</dbReference>
<comment type="similarity">
    <text evidence="1 2">Belongs to the phospholipid scramblase family.</text>
</comment>
<sequence>MRVYDPSRQESLHLSRRLACGGGPLGLLGCCCCYMQRLDVLLPPGRPLGAVAQEWAWLAPELSVRDSAGNVIYRVVGPVMRPWECTVREAVFKITSRDGLVELGAISHQWKPSVSSLVTRIIFPSAELNVHHKALILSAAFLLEYMFFESAKKRSCLPCC</sequence>
<dbReference type="OrthoDB" id="444338at2759"/>
<dbReference type="Proteomes" id="UP000504606">
    <property type="component" value="Unplaced"/>
</dbReference>
<dbReference type="Pfam" id="PF03803">
    <property type="entry name" value="Scramblase"/>
    <property type="match status" value="1"/>
</dbReference>